<evidence type="ECO:0000256" key="4">
    <source>
        <dbReference type="ARBA" id="ARBA00022679"/>
    </source>
</evidence>
<keyword evidence="5 10" id="KW-0479">Metal-binding</keyword>
<keyword evidence="6 10" id="KW-0274">FAD</keyword>
<dbReference type="EC" id="2.7.1.180" evidence="1 10"/>
<keyword evidence="3 10" id="KW-0285">Flavoprotein</keyword>
<feature type="binding site" evidence="11">
    <location>
        <position position="292"/>
    </location>
    <ligand>
        <name>Mg(2+)</name>
        <dbReference type="ChEBI" id="CHEBI:18420"/>
    </ligand>
</feature>
<evidence type="ECO:0000256" key="6">
    <source>
        <dbReference type="ARBA" id="ARBA00022827"/>
    </source>
</evidence>
<dbReference type="PANTHER" id="PTHR30040">
    <property type="entry name" value="THIAMINE BIOSYNTHESIS LIPOPROTEIN APBE"/>
    <property type="match status" value="1"/>
</dbReference>
<dbReference type="InterPro" id="IPR003374">
    <property type="entry name" value="ApbE-like_sf"/>
</dbReference>
<keyword evidence="4 10" id="KW-0808">Transferase</keyword>
<dbReference type="GO" id="GO:0046872">
    <property type="term" value="F:metal ion binding"/>
    <property type="evidence" value="ECO:0007669"/>
    <property type="project" value="UniProtKB-UniRule"/>
</dbReference>
<proteinExistence type="inferred from homology"/>
<gene>
    <name evidence="13" type="ORF">IAB74_07155</name>
</gene>
<keyword evidence="7 10" id="KW-0460">Magnesium</keyword>
<accession>A0A9D1CMP9</accession>
<evidence type="ECO:0000256" key="8">
    <source>
        <dbReference type="ARBA" id="ARBA00031306"/>
    </source>
</evidence>
<dbReference type="Gene3D" id="3.10.520.10">
    <property type="entry name" value="ApbE-like domains"/>
    <property type="match status" value="1"/>
</dbReference>
<evidence type="ECO:0000256" key="12">
    <source>
        <dbReference type="RuleBase" id="RU363002"/>
    </source>
</evidence>
<evidence type="ECO:0000256" key="7">
    <source>
        <dbReference type="ARBA" id="ARBA00022842"/>
    </source>
</evidence>
<dbReference type="Pfam" id="PF02424">
    <property type="entry name" value="ApbE"/>
    <property type="match status" value="1"/>
</dbReference>
<dbReference type="PIRSF" id="PIRSF006268">
    <property type="entry name" value="ApbE"/>
    <property type="match status" value="1"/>
</dbReference>
<dbReference type="GO" id="GO:0016740">
    <property type="term" value="F:transferase activity"/>
    <property type="evidence" value="ECO:0007669"/>
    <property type="project" value="UniProtKB-UniRule"/>
</dbReference>
<evidence type="ECO:0000256" key="5">
    <source>
        <dbReference type="ARBA" id="ARBA00022723"/>
    </source>
</evidence>
<evidence type="ECO:0000256" key="2">
    <source>
        <dbReference type="ARBA" id="ARBA00016337"/>
    </source>
</evidence>
<feature type="binding site" evidence="11">
    <location>
        <position position="184"/>
    </location>
    <ligand>
        <name>Mg(2+)</name>
        <dbReference type="ChEBI" id="CHEBI:18420"/>
    </ligand>
</feature>
<evidence type="ECO:0000313" key="14">
    <source>
        <dbReference type="Proteomes" id="UP000886796"/>
    </source>
</evidence>
<feature type="binding site" evidence="11">
    <location>
        <position position="296"/>
    </location>
    <ligand>
        <name>Mg(2+)</name>
        <dbReference type="ChEBI" id="CHEBI:18420"/>
    </ligand>
</feature>
<name>A0A9D1CMP9_9FIRM</name>
<dbReference type="SUPFAM" id="SSF143631">
    <property type="entry name" value="ApbE-like"/>
    <property type="match status" value="1"/>
</dbReference>
<comment type="similarity">
    <text evidence="10 12">Belongs to the ApbE family.</text>
</comment>
<reference evidence="13" key="2">
    <citation type="journal article" date="2021" name="PeerJ">
        <title>Extensive microbial diversity within the chicken gut microbiome revealed by metagenomics and culture.</title>
        <authorList>
            <person name="Gilroy R."/>
            <person name="Ravi A."/>
            <person name="Getino M."/>
            <person name="Pursley I."/>
            <person name="Horton D.L."/>
            <person name="Alikhan N.F."/>
            <person name="Baker D."/>
            <person name="Gharbi K."/>
            <person name="Hall N."/>
            <person name="Watson M."/>
            <person name="Adriaenssens E.M."/>
            <person name="Foster-Nyarko E."/>
            <person name="Jarju S."/>
            <person name="Secka A."/>
            <person name="Antonio M."/>
            <person name="Oren A."/>
            <person name="Chaudhuri R.R."/>
            <person name="La Ragione R."/>
            <person name="Hildebrand F."/>
            <person name="Pallen M.J."/>
        </authorList>
    </citation>
    <scope>NUCLEOTIDE SEQUENCE</scope>
    <source>
        <strain evidence="13">13361</strain>
    </source>
</reference>
<dbReference type="InterPro" id="IPR024932">
    <property type="entry name" value="ApbE"/>
</dbReference>
<dbReference type="Proteomes" id="UP000886796">
    <property type="component" value="Unassembled WGS sequence"/>
</dbReference>
<dbReference type="PANTHER" id="PTHR30040:SF2">
    <property type="entry name" value="FAD:PROTEIN FMN TRANSFERASE"/>
    <property type="match status" value="1"/>
</dbReference>
<dbReference type="GO" id="GO:0005886">
    <property type="term" value="C:plasma membrane"/>
    <property type="evidence" value="ECO:0007669"/>
    <property type="project" value="UniProtKB-SubCell"/>
</dbReference>
<evidence type="ECO:0000256" key="10">
    <source>
        <dbReference type="PIRNR" id="PIRNR006268"/>
    </source>
</evidence>
<evidence type="ECO:0000256" key="1">
    <source>
        <dbReference type="ARBA" id="ARBA00011955"/>
    </source>
</evidence>
<comment type="catalytic activity">
    <reaction evidence="9 10 12">
        <text>L-threonyl-[protein] + FAD = FMN-L-threonyl-[protein] + AMP + H(+)</text>
        <dbReference type="Rhea" id="RHEA:36847"/>
        <dbReference type="Rhea" id="RHEA-COMP:11060"/>
        <dbReference type="Rhea" id="RHEA-COMP:11061"/>
        <dbReference type="ChEBI" id="CHEBI:15378"/>
        <dbReference type="ChEBI" id="CHEBI:30013"/>
        <dbReference type="ChEBI" id="CHEBI:57692"/>
        <dbReference type="ChEBI" id="CHEBI:74257"/>
        <dbReference type="ChEBI" id="CHEBI:456215"/>
        <dbReference type="EC" id="2.7.1.180"/>
    </reaction>
</comment>
<comment type="subcellular location">
    <subcellularLocation>
        <location evidence="12">Cell inner membrane</location>
        <topology evidence="12">Lipid-anchor</topology>
        <orientation evidence="12">Periplasmic side</orientation>
    </subcellularLocation>
</comment>
<sequence length="338" mass="36826">MKRFLPLLLAVLLLGGCTPKEPQESRYQATFLELFDTVTTIVGYAPSEEAFQETAQDIHDALESYHQLFDIYNTYPGVVNLKTLNETAATAPVKADEKIIELLKFCREVYDATSGKVNIAMGSVLQLWHDAREDGIADPANAKLPQEEALTEAAKHGDLSQLILDEEAGTVFYADPEMSLDVGAIAKGYALEQVCKTAPEGLLISVGGNVRATGPKPDGGSWVVGIQNPTGEDGYLHTVEVQDISVVTSGDYQRYYTVDGVSYHHIIDPATNYPGRLWRAVTVLCPDSGLADGLSTALFLLPQEAGQALLDKFGCEALWVDSDNNLSYSPGFRDYIRT</sequence>
<reference evidence="13" key="1">
    <citation type="submission" date="2020-10" db="EMBL/GenBank/DDBJ databases">
        <authorList>
            <person name="Gilroy R."/>
        </authorList>
    </citation>
    <scope>NUCLEOTIDE SEQUENCE</scope>
    <source>
        <strain evidence="13">13361</strain>
    </source>
</reference>
<protein>
    <recommendedName>
        <fullName evidence="2 10">FAD:protein FMN transferase</fullName>
        <ecNumber evidence="1 10">2.7.1.180</ecNumber>
    </recommendedName>
    <alternativeName>
        <fullName evidence="8 10">Flavin transferase</fullName>
    </alternativeName>
</protein>
<keyword evidence="12" id="KW-0472">Membrane</keyword>
<comment type="caution">
    <text evidence="13">The sequence shown here is derived from an EMBL/GenBank/DDBJ whole genome shotgun (WGS) entry which is preliminary data.</text>
</comment>
<keyword evidence="12" id="KW-1003">Cell membrane</keyword>
<evidence type="ECO:0000256" key="11">
    <source>
        <dbReference type="PIRSR" id="PIRSR006268-2"/>
    </source>
</evidence>
<keyword evidence="12" id="KW-0997">Cell inner membrane</keyword>
<comment type="cofactor">
    <cofactor evidence="11">
        <name>Mg(2+)</name>
        <dbReference type="ChEBI" id="CHEBI:18420"/>
    </cofactor>
    <cofactor evidence="11">
        <name>Mn(2+)</name>
        <dbReference type="ChEBI" id="CHEBI:29035"/>
    </cofactor>
    <text evidence="11">Magnesium. Can also use manganese.</text>
</comment>
<organism evidence="13 14">
    <name type="scientific">Candidatus Faecousia excrementigallinarum</name>
    <dbReference type="NCBI Taxonomy" id="2840806"/>
    <lineage>
        <taxon>Bacteria</taxon>
        <taxon>Bacillati</taxon>
        <taxon>Bacillota</taxon>
        <taxon>Clostridia</taxon>
        <taxon>Eubacteriales</taxon>
        <taxon>Oscillospiraceae</taxon>
        <taxon>Faecousia</taxon>
    </lineage>
</organism>
<evidence type="ECO:0000313" key="13">
    <source>
        <dbReference type="EMBL" id="HIQ68268.1"/>
    </source>
</evidence>
<keyword evidence="12" id="KW-0449">Lipoprotein</keyword>
<comment type="function">
    <text evidence="12">Flavin transferase that catalyzes the transfer of the FMN moiety of FAD and its covalent binding to the hydroxyl group of a threonine residue in a target flavoprotein.</text>
</comment>
<evidence type="ECO:0000256" key="3">
    <source>
        <dbReference type="ARBA" id="ARBA00022630"/>
    </source>
</evidence>
<evidence type="ECO:0000256" key="9">
    <source>
        <dbReference type="ARBA" id="ARBA00048540"/>
    </source>
</evidence>
<dbReference type="PROSITE" id="PS51257">
    <property type="entry name" value="PROKAR_LIPOPROTEIN"/>
    <property type="match status" value="1"/>
</dbReference>
<dbReference type="AlphaFoldDB" id="A0A9D1CMP9"/>
<dbReference type="EMBL" id="DVFK01000097">
    <property type="protein sequence ID" value="HIQ68268.1"/>
    <property type="molecule type" value="Genomic_DNA"/>
</dbReference>